<dbReference type="PANTHER" id="PTHR48106:SF18">
    <property type="entry name" value="QUINONE OXIDOREDUCTASE PIG3"/>
    <property type="match status" value="1"/>
</dbReference>
<dbReference type="SUPFAM" id="SSF51735">
    <property type="entry name" value="NAD(P)-binding Rossmann-fold domains"/>
    <property type="match status" value="1"/>
</dbReference>
<evidence type="ECO:0000256" key="1">
    <source>
        <dbReference type="ARBA" id="ARBA00022857"/>
    </source>
</evidence>
<dbReference type="AlphaFoldDB" id="F0Z6J9"/>
<keyword evidence="2" id="KW-0560">Oxidoreductase</keyword>
<accession>F0Z6J9</accession>
<dbReference type="Proteomes" id="UP000001064">
    <property type="component" value="Unassembled WGS sequence"/>
</dbReference>
<dbReference type="InterPro" id="IPR011032">
    <property type="entry name" value="GroES-like_sf"/>
</dbReference>
<dbReference type="SMART" id="SM00829">
    <property type="entry name" value="PKS_ER"/>
    <property type="match status" value="1"/>
</dbReference>
<dbReference type="RefSeq" id="XP_003282999.1">
    <property type="nucleotide sequence ID" value="XM_003282951.1"/>
</dbReference>
<proteinExistence type="predicted"/>
<dbReference type="EMBL" id="GL870942">
    <property type="protein sequence ID" value="EGC40452.1"/>
    <property type="molecule type" value="Genomic_DNA"/>
</dbReference>
<dbReference type="InterPro" id="IPR013154">
    <property type="entry name" value="ADH-like_N"/>
</dbReference>
<dbReference type="GO" id="GO:0016651">
    <property type="term" value="F:oxidoreductase activity, acting on NAD(P)H"/>
    <property type="evidence" value="ECO:0000318"/>
    <property type="project" value="GO_Central"/>
</dbReference>
<dbReference type="InterPro" id="IPR020843">
    <property type="entry name" value="ER"/>
</dbReference>
<dbReference type="Pfam" id="PF08240">
    <property type="entry name" value="ADH_N"/>
    <property type="match status" value="1"/>
</dbReference>
<dbReference type="CDD" id="cd05276">
    <property type="entry name" value="p53_inducible_oxidoreductase"/>
    <property type="match status" value="1"/>
</dbReference>
<evidence type="ECO:0000313" key="5">
    <source>
        <dbReference type="Proteomes" id="UP000001064"/>
    </source>
</evidence>
<evidence type="ECO:0000313" key="4">
    <source>
        <dbReference type="EMBL" id="EGC40452.1"/>
    </source>
</evidence>
<dbReference type="GeneID" id="10503470"/>
<dbReference type="PANTHER" id="PTHR48106">
    <property type="entry name" value="QUINONE OXIDOREDUCTASE PIG3-RELATED"/>
    <property type="match status" value="1"/>
</dbReference>
<dbReference type="OMA" id="WAEVPDP"/>
<gene>
    <name evidence="4" type="ORF">DICPUDRAFT_74028</name>
</gene>
<dbReference type="InterPro" id="IPR036291">
    <property type="entry name" value="NAD(P)-bd_dom_sf"/>
</dbReference>
<protein>
    <recommendedName>
        <fullName evidence="3">Enoyl reductase (ER) domain-containing protein</fullName>
    </recommendedName>
</protein>
<dbReference type="Gene3D" id="3.90.180.10">
    <property type="entry name" value="Medium-chain alcohol dehydrogenases, catalytic domain"/>
    <property type="match status" value="1"/>
</dbReference>
<dbReference type="Pfam" id="PF00107">
    <property type="entry name" value="ADH_zinc_N"/>
    <property type="match status" value="1"/>
</dbReference>
<dbReference type="SUPFAM" id="SSF50129">
    <property type="entry name" value="GroES-like"/>
    <property type="match status" value="1"/>
</dbReference>
<evidence type="ECO:0000259" key="3">
    <source>
        <dbReference type="SMART" id="SM00829"/>
    </source>
</evidence>
<dbReference type="OrthoDB" id="203908at2759"/>
<dbReference type="GO" id="GO:0070402">
    <property type="term" value="F:NADPH binding"/>
    <property type="evidence" value="ECO:0000318"/>
    <property type="project" value="GO_Central"/>
</dbReference>
<dbReference type="KEGG" id="dpp:DICPUDRAFT_74028"/>
<dbReference type="STRING" id="5786.F0Z6J9"/>
<keyword evidence="5" id="KW-1185">Reference proteome</keyword>
<name>F0Z6J9_DICPU</name>
<dbReference type="eggNOG" id="KOG1198">
    <property type="taxonomic scope" value="Eukaryota"/>
</dbReference>
<dbReference type="InParanoid" id="F0Z6J9"/>
<dbReference type="NCBIfam" id="TIGR02824">
    <property type="entry name" value="quinone_pig3"/>
    <property type="match status" value="1"/>
</dbReference>
<evidence type="ECO:0000256" key="2">
    <source>
        <dbReference type="ARBA" id="ARBA00023002"/>
    </source>
</evidence>
<reference evidence="5" key="1">
    <citation type="journal article" date="2011" name="Genome Biol.">
        <title>Comparative genomics of the social amoebae Dictyostelium discoideum and Dictyostelium purpureum.</title>
        <authorList>
            <consortium name="US DOE Joint Genome Institute (JGI-PGF)"/>
            <person name="Sucgang R."/>
            <person name="Kuo A."/>
            <person name="Tian X."/>
            <person name="Salerno W."/>
            <person name="Parikh A."/>
            <person name="Feasley C.L."/>
            <person name="Dalin E."/>
            <person name="Tu H."/>
            <person name="Huang E."/>
            <person name="Barry K."/>
            <person name="Lindquist E."/>
            <person name="Shapiro H."/>
            <person name="Bruce D."/>
            <person name="Schmutz J."/>
            <person name="Salamov A."/>
            <person name="Fey P."/>
            <person name="Gaudet P."/>
            <person name="Anjard C."/>
            <person name="Babu M.M."/>
            <person name="Basu S."/>
            <person name="Bushmanova Y."/>
            <person name="van der Wel H."/>
            <person name="Katoh-Kurasawa M."/>
            <person name="Dinh C."/>
            <person name="Coutinho P.M."/>
            <person name="Saito T."/>
            <person name="Elias M."/>
            <person name="Schaap P."/>
            <person name="Kay R.R."/>
            <person name="Henrissat B."/>
            <person name="Eichinger L."/>
            <person name="Rivero F."/>
            <person name="Putnam N.H."/>
            <person name="West C.M."/>
            <person name="Loomis W.F."/>
            <person name="Chisholm R.L."/>
            <person name="Shaulsky G."/>
            <person name="Strassmann J.E."/>
            <person name="Queller D.C."/>
            <person name="Kuspa A."/>
            <person name="Grigoriev I.V."/>
        </authorList>
    </citation>
    <scope>NUCLEOTIDE SEQUENCE [LARGE SCALE GENOMIC DNA]</scope>
    <source>
        <strain evidence="5">QSDP1</strain>
    </source>
</reference>
<dbReference type="InterPro" id="IPR013149">
    <property type="entry name" value="ADH-like_C"/>
</dbReference>
<dbReference type="VEuPathDB" id="AmoebaDB:DICPUDRAFT_74028"/>
<sequence length="331" mass="36384">MKSILLKEFGGVENLIIGETEKPKLKNDELLIQVKCYALNRADIIQRNGKYPPPPGDSEILGLEISGIVVEETQTNEKKFKVGDRVFGLVGGGAYGEYCSIAANQALHIPEHLSFEQAASIPEAWLTAYQALHLLSNFKKDESVLIHASASGVGTALIQLCKLAGITTIIGTVGSEDKGQFIKQLGATHAINYKTQDPFLPVVLDITSNKGVNVVFDYVGQQYWNQNLKALQLDGTMIIQGFLSGAIVTPGDIQPILSKRLTIKGSTLRNRDNQYKGNLVSEFAKLLPQFESGQLKPIIDSVFDYTEIQKAHKYLESNQNKGKVVIKSFNY</sequence>
<dbReference type="InterPro" id="IPR014189">
    <property type="entry name" value="Quinone_OxRdtase_PIG3"/>
</dbReference>
<feature type="domain" description="Enoyl reductase (ER)" evidence="3">
    <location>
        <begin position="10"/>
        <end position="326"/>
    </location>
</feature>
<keyword evidence="1" id="KW-0521">NADP</keyword>
<dbReference type="Gene3D" id="3.40.50.720">
    <property type="entry name" value="NAD(P)-binding Rossmann-like Domain"/>
    <property type="match status" value="1"/>
</dbReference>
<organism evidence="4 5">
    <name type="scientific">Dictyostelium purpureum</name>
    <name type="common">Slime mold</name>
    <dbReference type="NCBI Taxonomy" id="5786"/>
    <lineage>
        <taxon>Eukaryota</taxon>
        <taxon>Amoebozoa</taxon>
        <taxon>Evosea</taxon>
        <taxon>Eumycetozoa</taxon>
        <taxon>Dictyostelia</taxon>
        <taxon>Dictyosteliales</taxon>
        <taxon>Dictyosteliaceae</taxon>
        <taxon>Dictyostelium</taxon>
    </lineage>
</organism>